<evidence type="ECO:0000313" key="3">
    <source>
        <dbReference type="EMBL" id="MBH8556502.1"/>
    </source>
</evidence>
<feature type="transmembrane region" description="Helical" evidence="2">
    <location>
        <begin position="29"/>
        <end position="47"/>
    </location>
</feature>
<name>A0ABS0Q1S6_9BACT</name>
<comment type="caution">
    <text evidence="3">The sequence shown here is derived from an EMBL/GenBank/DDBJ whole genome shotgun (WGS) entry which is preliminary data.</text>
</comment>
<evidence type="ECO:0008006" key="5">
    <source>
        <dbReference type="Google" id="ProtNLM"/>
    </source>
</evidence>
<evidence type="ECO:0000256" key="1">
    <source>
        <dbReference type="SAM" id="MobiDB-lite"/>
    </source>
</evidence>
<keyword evidence="2" id="KW-0812">Transmembrane</keyword>
<evidence type="ECO:0000256" key="2">
    <source>
        <dbReference type="SAM" id="Phobius"/>
    </source>
</evidence>
<accession>A0ABS0Q1S6</accession>
<gene>
    <name evidence="3" type="ORF">I7X13_00485</name>
</gene>
<keyword evidence="2" id="KW-1133">Transmembrane helix</keyword>
<evidence type="ECO:0000313" key="4">
    <source>
        <dbReference type="Proteomes" id="UP000625631"/>
    </source>
</evidence>
<keyword evidence="4" id="KW-1185">Reference proteome</keyword>
<dbReference type="RefSeq" id="WP_198073952.1">
    <property type="nucleotide sequence ID" value="NZ_JAEDAE010000001.1"/>
</dbReference>
<feature type="region of interest" description="Disordered" evidence="1">
    <location>
        <begin position="1"/>
        <end position="24"/>
    </location>
</feature>
<dbReference type="Proteomes" id="UP000625631">
    <property type="component" value="Unassembled WGS sequence"/>
</dbReference>
<sequence>MSELAAPTALPSPAAPRAPEAPSPRPRRWVWWLLGVAAVLLVLTLVAQRMLDPWLRRKLVQQVSTQTHGQYRLQVGALHTSLWQRVIRLSDLRLRPAATVADTLPRIRLDVAQIDITGIGLLALLRKGVVPVDSVVLDSARVEVLALAHKPTKNAGKPLHEKLPLKLKGLDIGYFGLQHIQANYQPGGTQNQPTAQFRRADLSAQNLLISAAGAADSQRLGYAIGWNLRLQHAQGHAGGHQLAVAGLTVSTADQRIQLDSGRVQPLGNATAGKPRIDLTLPRLLLTGLRAAELQHQHRFRADSLLIRQPQLTASLPATGSAGKATSPLEYLKSLDLAHLAVQEGYVRVQGAAANPVIHGLQVAGTAIHFDSLNAPDAQRIFFANAWEVALGRSQATVEAHALALGSVHLSTAKGTFDLRSVRIRPPAPGQGKPGGVRVDLKLPGLALAGLDSKALQQRHFKAQSLVLDRPDLDFTPPVQPPPPFWKLLSKQLRRSDLAVVRVNHADVRFGRWRHAPHVRDLNATGKSIRIDSVANIDPARIAYARAWVLNTGRFSAPFDRPFYRASSQHVHLDTDAHQLTFSDMLLRPRFSPIGMNLHKGYQAPAVTIKVKRLALAGLDFVGLVNHGDFRMKRATVQSPVVTIASDGRGPINPNKSKISPEEMLNLPVIVDVPRLDLVNGNLYTTYRSPLTPITGTMNINRFNGTFLNLSNDRRHQTPATPLTGRATTYLQNQCRLDAQLSVYLLNPKGRHHIWGVFGPGPFAMLNSMTVPTKLVEFKRGQAQRIRFDMRVDRQGTTGTMWAEYTGLQMELLGYKHEEVKKTLIKRVISKAVNVIVIRDQNPRKRGELVTGEMKSTREPRFSVFALWRQGVVSGLFNNAGVPQKIAQKLSEAQDQAPLPKGPSK</sequence>
<feature type="compositionally biased region" description="Low complexity" evidence="1">
    <location>
        <begin position="1"/>
        <end position="12"/>
    </location>
</feature>
<protein>
    <recommendedName>
        <fullName evidence="5">AsmA-like C-terminal domain-containing protein</fullName>
    </recommendedName>
</protein>
<keyword evidence="2" id="KW-0472">Membrane</keyword>
<organism evidence="3 4">
    <name type="scientific">Hymenobacter negativus</name>
    <dbReference type="NCBI Taxonomy" id="2795026"/>
    <lineage>
        <taxon>Bacteria</taxon>
        <taxon>Pseudomonadati</taxon>
        <taxon>Bacteroidota</taxon>
        <taxon>Cytophagia</taxon>
        <taxon>Cytophagales</taxon>
        <taxon>Hymenobacteraceae</taxon>
        <taxon>Hymenobacter</taxon>
    </lineage>
</organism>
<dbReference type="EMBL" id="JAEDAE010000001">
    <property type="protein sequence ID" value="MBH8556502.1"/>
    <property type="molecule type" value="Genomic_DNA"/>
</dbReference>
<reference evidence="3 4" key="1">
    <citation type="submission" date="2020-12" db="EMBL/GenBank/DDBJ databases">
        <title>Hymenobacter sp.</title>
        <authorList>
            <person name="Kim M.K."/>
        </authorList>
    </citation>
    <scope>NUCLEOTIDE SEQUENCE [LARGE SCALE GENOMIC DNA]</scope>
    <source>
        <strain evidence="3 4">BT442</strain>
    </source>
</reference>
<proteinExistence type="predicted"/>
<feature type="compositionally biased region" description="Pro residues" evidence="1">
    <location>
        <begin position="13"/>
        <end position="24"/>
    </location>
</feature>